<reference evidence="1 2" key="1">
    <citation type="journal article" date="2024" name="BMC Genomics">
        <title>De novo assembly and annotation of Popillia japonica's genome with initial clues to its potential as an invasive pest.</title>
        <authorList>
            <person name="Cucini C."/>
            <person name="Boschi S."/>
            <person name="Funari R."/>
            <person name="Cardaioli E."/>
            <person name="Iannotti N."/>
            <person name="Marturano G."/>
            <person name="Paoli F."/>
            <person name="Bruttini M."/>
            <person name="Carapelli A."/>
            <person name="Frati F."/>
            <person name="Nardi F."/>
        </authorList>
    </citation>
    <scope>NUCLEOTIDE SEQUENCE [LARGE SCALE GENOMIC DNA]</scope>
    <source>
        <strain evidence="1">DMR45628</strain>
    </source>
</reference>
<dbReference type="PANTHER" id="PTHR21719:SF1">
    <property type="entry name" value="FI06402P-RELATED"/>
    <property type="match status" value="1"/>
</dbReference>
<proteinExistence type="predicted"/>
<dbReference type="InterPro" id="IPR029034">
    <property type="entry name" value="Cystine-knot_cytokine"/>
</dbReference>
<accession>A0AAW1LUT4</accession>
<dbReference type="PANTHER" id="PTHR21719">
    <property type="entry name" value="FI06402P-RELATED"/>
    <property type="match status" value="1"/>
</dbReference>
<evidence type="ECO:0000313" key="1">
    <source>
        <dbReference type="EMBL" id="KAK9737986.1"/>
    </source>
</evidence>
<comment type="caution">
    <text evidence="1">The sequence shown here is derived from an EMBL/GenBank/DDBJ whole genome shotgun (WGS) entry which is preliminary data.</text>
</comment>
<dbReference type="EMBL" id="JASPKY010000092">
    <property type="protein sequence ID" value="KAK9737986.1"/>
    <property type="molecule type" value="Genomic_DNA"/>
</dbReference>
<organism evidence="1 2">
    <name type="scientific">Popillia japonica</name>
    <name type="common">Japanese beetle</name>
    <dbReference type="NCBI Taxonomy" id="7064"/>
    <lineage>
        <taxon>Eukaryota</taxon>
        <taxon>Metazoa</taxon>
        <taxon>Ecdysozoa</taxon>
        <taxon>Arthropoda</taxon>
        <taxon>Hexapoda</taxon>
        <taxon>Insecta</taxon>
        <taxon>Pterygota</taxon>
        <taxon>Neoptera</taxon>
        <taxon>Endopterygota</taxon>
        <taxon>Coleoptera</taxon>
        <taxon>Polyphaga</taxon>
        <taxon>Scarabaeiformia</taxon>
        <taxon>Scarabaeidae</taxon>
        <taxon>Rutelinae</taxon>
        <taxon>Popillia</taxon>
    </lineage>
</organism>
<sequence>MALWSKHISRASKFSCEPRPKALLLSSLIKGVNIRNIIPKRTVLHRCGGTSGICTNHLAECMVDPKGIQNIRLPFLVIEGKKRYVFYNVSNHTSCICEVPSISVSHM</sequence>
<keyword evidence="2" id="KW-1185">Reference proteome</keyword>
<dbReference type="Gene3D" id="2.10.90.10">
    <property type="entry name" value="Cystine-knot cytokines"/>
    <property type="match status" value="1"/>
</dbReference>
<protein>
    <submittedName>
        <fullName evidence="1">Uncharacterized protein</fullName>
    </submittedName>
</protein>
<name>A0AAW1LUT4_POPJA</name>
<evidence type="ECO:0000313" key="2">
    <source>
        <dbReference type="Proteomes" id="UP001458880"/>
    </source>
</evidence>
<dbReference type="AlphaFoldDB" id="A0AAW1LUT4"/>
<gene>
    <name evidence="1" type="ORF">QE152_g10259</name>
</gene>
<dbReference type="SUPFAM" id="SSF57501">
    <property type="entry name" value="Cystine-knot cytokines"/>
    <property type="match status" value="1"/>
</dbReference>
<dbReference type="Proteomes" id="UP001458880">
    <property type="component" value="Unassembled WGS sequence"/>
</dbReference>
<dbReference type="GO" id="GO:0035099">
    <property type="term" value="P:hemocyte migration"/>
    <property type="evidence" value="ECO:0007669"/>
    <property type="project" value="TreeGrafter"/>
</dbReference>